<reference evidence="2" key="2">
    <citation type="submission" date="2015-01" db="EMBL/GenBank/DDBJ databases">
        <title>Evolutionary Origins and Diversification of the Mycorrhizal Mutualists.</title>
        <authorList>
            <consortium name="DOE Joint Genome Institute"/>
            <consortium name="Mycorrhizal Genomics Consortium"/>
            <person name="Kohler A."/>
            <person name="Kuo A."/>
            <person name="Nagy L.G."/>
            <person name="Floudas D."/>
            <person name="Copeland A."/>
            <person name="Barry K.W."/>
            <person name="Cichocki N."/>
            <person name="Veneault-Fourrey C."/>
            <person name="LaButti K."/>
            <person name="Lindquist E.A."/>
            <person name="Lipzen A."/>
            <person name="Lundell T."/>
            <person name="Morin E."/>
            <person name="Murat C."/>
            <person name="Riley R."/>
            <person name="Ohm R."/>
            <person name="Sun H."/>
            <person name="Tunlid A."/>
            <person name="Henrissat B."/>
            <person name="Grigoriev I.V."/>
            <person name="Hibbett D.S."/>
            <person name="Martin F."/>
        </authorList>
    </citation>
    <scope>NUCLEOTIDE SEQUENCE [LARGE SCALE GENOMIC DNA]</scope>
    <source>
        <strain evidence="2">441</strain>
    </source>
</reference>
<evidence type="ECO:0000313" key="2">
    <source>
        <dbReference type="Proteomes" id="UP000054018"/>
    </source>
</evidence>
<evidence type="ECO:0000313" key="1">
    <source>
        <dbReference type="EMBL" id="KIK23566.1"/>
    </source>
</evidence>
<organism evidence="1 2">
    <name type="scientific">Pisolithus microcarpus 441</name>
    <dbReference type="NCBI Taxonomy" id="765257"/>
    <lineage>
        <taxon>Eukaryota</taxon>
        <taxon>Fungi</taxon>
        <taxon>Dikarya</taxon>
        <taxon>Basidiomycota</taxon>
        <taxon>Agaricomycotina</taxon>
        <taxon>Agaricomycetes</taxon>
        <taxon>Agaricomycetidae</taxon>
        <taxon>Boletales</taxon>
        <taxon>Sclerodermatineae</taxon>
        <taxon>Pisolithaceae</taxon>
        <taxon>Pisolithus</taxon>
    </lineage>
</organism>
<dbReference type="HOGENOM" id="CLU_2923563_0_0_1"/>
<protein>
    <submittedName>
        <fullName evidence="1">Uncharacterized protein</fullName>
    </submittedName>
</protein>
<dbReference type="Proteomes" id="UP000054018">
    <property type="component" value="Unassembled WGS sequence"/>
</dbReference>
<gene>
    <name evidence="1" type="ORF">PISMIDRAFT_679322</name>
</gene>
<dbReference type="AlphaFoldDB" id="A0A0C9Z3D2"/>
<reference evidence="1 2" key="1">
    <citation type="submission" date="2014-04" db="EMBL/GenBank/DDBJ databases">
        <authorList>
            <consortium name="DOE Joint Genome Institute"/>
            <person name="Kuo A."/>
            <person name="Kohler A."/>
            <person name="Costa M.D."/>
            <person name="Nagy L.G."/>
            <person name="Floudas D."/>
            <person name="Copeland A."/>
            <person name="Barry K.W."/>
            <person name="Cichocki N."/>
            <person name="Veneault-Fourrey C."/>
            <person name="LaButti K."/>
            <person name="Lindquist E.A."/>
            <person name="Lipzen A."/>
            <person name="Lundell T."/>
            <person name="Morin E."/>
            <person name="Murat C."/>
            <person name="Sun H."/>
            <person name="Tunlid A."/>
            <person name="Henrissat B."/>
            <person name="Grigoriev I.V."/>
            <person name="Hibbett D.S."/>
            <person name="Martin F."/>
            <person name="Nordberg H.P."/>
            <person name="Cantor M.N."/>
            <person name="Hua S.X."/>
        </authorList>
    </citation>
    <scope>NUCLEOTIDE SEQUENCE [LARGE SCALE GENOMIC DNA]</scope>
    <source>
        <strain evidence="1 2">441</strain>
    </source>
</reference>
<keyword evidence="2" id="KW-1185">Reference proteome</keyword>
<proteinExistence type="predicted"/>
<sequence>MMLYHTQFSSIRAIIVISPQHSSSPMPIPAEAINRIVVSSPSTSPTVVLSCTQHSYPQAST</sequence>
<name>A0A0C9Z3D2_9AGAM</name>
<accession>A0A0C9Z3D2</accession>
<dbReference type="EMBL" id="KN833725">
    <property type="protein sequence ID" value="KIK23566.1"/>
    <property type="molecule type" value="Genomic_DNA"/>
</dbReference>